<evidence type="ECO:0000313" key="4">
    <source>
        <dbReference type="EMBL" id="MPM78222.1"/>
    </source>
</evidence>
<feature type="region of interest" description="Disordered" evidence="3">
    <location>
        <begin position="1"/>
        <end position="43"/>
    </location>
</feature>
<sequence length="192" mass="21421">MKKHTKETVLNENEQEKAQKVVNEGDPQSNDNKTAEDSTEVDNSVENLKEEISMLNDKYLRLAAEFDNYRKRTLKEKQDLILFAGEDIIKGILPVLDDFERAIEMLSAAGAGNSTALEGTELIYNKLKSFLNSKGVKEIEAIGCSLDTDFHEAVAQVPVDDKSKKGLIVDVVQRGYLLNGKVIRFSKVVMGQ</sequence>
<protein>
    <submittedName>
        <fullName evidence="4">Protein GrpE</fullName>
    </submittedName>
</protein>
<reference evidence="4" key="1">
    <citation type="submission" date="2019-08" db="EMBL/GenBank/DDBJ databases">
        <authorList>
            <person name="Kucharzyk K."/>
            <person name="Murdoch R.W."/>
            <person name="Higgins S."/>
            <person name="Loffler F."/>
        </authorList>
    </citation>
    <scope>NUCLEOTIDE SEQUENCE</scope>
</reference>
<keyword evidence="2" id="KW-0143">Chaperone</keyword>
<evidence type="ECO:0000256" key="1">
    <source>
        <dbReference type="ARBA" id="ARBA00009054"/>
    </source>
</evidence>
<dbReference type="Gene3D" id="3.90.20.20">
    <property type="match status" value="1"/>
</dbReference>
<dbReference type="EMBL" id="VSSQ01028488">
    <property type="protein sequence ID" value="MPM78222.1"/>
    <property type="molecule type" value="Genomic_DNA"/>
</dbReference>
<gene>
    <name evidence="4" type="primary">grpE_44</name>
    <name evidence="4" type="ORF">SDC9_125233</name>
</gene>
<dbReference type="HAMAP" id="MF_01151">
    <property type="entry name" value="GrpE"/>
    <property type="match status" value="1"/>
</dbReference>
<dbReference type="PANTHER" id="PTHR21237">
    <property type="entry name" value="GRPE PROTEIN"/>
    <property type="match status" value="1"/>
</dbReference>
<proteinExistence type="inferred from homology"/>
<dbReference type="InterPro" id="IPR000740">
    <property type="entry name" value="GrpE"/>
</dbReference>
<dbReference type="SUPFAM" id="SSF51064">
    <property type="entry name" value="Head domain of nucleotide exchange factor GrpE"/>
    <property type="match status" value="1"/>
</dbReference>
<name>A0A645CN78_9ZZZZ</name>
<dbReference type="InterPro" id="IPR013805">
    <property type="entry name" value="GrpE_CC"/>
</dbReference>
<dbReference type="Gene3D" id="2.30.22.10">
    <property type="entry name" value="Head domain of nucleotide exchange factor GrpE"/>
    <property type="match status" value="1"/>
</dbReference>
<dbReference type="PRINTS" id="PR00773">
    <property type="entry name" value="GRPEPROTEIN"/>
</dbReference>
<organism evidence="4">
    <name type="scientific">bioreactor metagenome</name>
    <dbReference type="NCBI Taxonomy" id="1076179"/>
    <lineage>
        <taxon>unclassified sequences</taxon>
        <taxon>metagenomes</taxon>
        <taxon>ecological metagenomes</taxon>
    </lineage>
</organism>
<comment type="caution">
    <text evidence="4">The sequence shown here is derived from an EMBL/GenBank/DDBJ whole genome shotgun (WGS) entry which is preliminary data.</text>
</comment>
<evidence type="ECO:0000256" key="3">
    <source>
        <dbReference type="SAM" id="MobiDB-lite"/>
    </source>
</evidence>
<dbReference type="CDD" id="cd00446">
    <property type="entry name" value="GrpE"/>
    <property type="match status" value="1"/>
</dbReference>
<dbReference type="GO" id="GO:0006457">
    <property type="term" value="P:protein folding"/>
    <property type="evidence" value="ECO:0007669"/>
    <property type="project" value="InterPro"/>
</dbReference>
<dbReference type="PANTHER" id="PTHR21237:SF23">
    <property type="entry name" value="GRPE PROTEIN HOMOLOG, MITOCHONDRIAL"/>
    <property type="match status" value="1"/>
</dbReference>
<evidence type="ECO:0000256" key="2">
    <source>
        <dbReference type="ARBA" id="ARBA00023186"/>
    </source>
</evidence>
<dbReference type="GO" id="GO:0051087">
    <property type="term" value="F:protein-folding chaperone binding"/>
    <property type="evidence" value="ECO:0007669"/>
    <property type="project" value="InterPro"/>
</dbReference>
<dbReference type="GO" id="GO:0042803">
    <property type="term" value="F:protein homodimerization activity"/>
    <property type="evidence" value="ECO:0007669"/>
    <property type="project" value="InterPro"/>
</dbReference>
<dbReference type="GO" id="GO:0000774">
    <property type="term" value="F:adenyl-nucleotide exchange factor activity"/>
    <property type="evidence" value="ECO:0007669"/>
    <property type="project" value="InterPro"/>
</dbReference>
<dbReference type="SUPFAM" id="SSF58014">
    <property type="entry name" value="Coiled-coil domain of nucleotide exchange factor GrpE"/>
    <property type="match status" value="1"/>
</dbReference>
<accession>A0A645CN78</accession>
<dbReference type="AlphaFoldDB" id="A0A645CN78"/>
<dbReference type="GO" id="GO:0051082">
    <property type="term" value="F:unfolded protein binding"/>
    <property type="evidence" value="ECO:0007669"/>
    <property type="project" value="TreeGrafter"/>
</dbReference>
<comment type="similarity">
    <text evidence="1">Belongs to the GrpE family.</text>
</comment>
<dbReference type="Pfam" id="PF01025">
    <property type="entry name" value="GrpE"/>
    <property type="match status" value="1"/>
</dbReference>
<feature type="compositionally biased region" description="Basic and acidic residues" evidence="3">
    <location>
        <begin position="1"/>
        <end position="19"/>
    </location>
</feature>
<dbReference type="InterPro" id="IPR009012">
    <property type="entry name" value="GrpE_head"/>
</dbReference>